<dbReference type="HAMAP" id="MF_00131">
    <property type="entry name" value="Trp_synth_alpha"/>
    <property type="match status" value="1"/>
</dbReference>
<name>B2GGV5_KOCRD</name>
<comment type="catalytic activity">
    <reaction evidence="8 9">
        <text>(1S,2R)-1-C-(indol-3-yl)glycerol 3-phosphate + L-serine = D-glyceraldehyde 3-phosphate + L-tryptophan + H2O</text>
        <dbReference type="Rhea" id="RHEA:10532"/>
        <dbReference type="ChEBI" id="CHEBI:15377"/>
        <dbReference type="ChEBI" id="CHEBI:33384"/>
        <dbReference type="ChEBI" id="CHEBI:57912"/>
        <dbReference type="ChEBI" id="CHEBI:58866"/>
        <dbReference type="ChEBI" id="CHEBI:59776"/>
        <dbReference type="EC" id="4.2.1.20"/>
    </reaction>
</comment>
<evidence type="ECO:0000256" key="1">
    <source>
        <dbReference type="ARBA" id="ARBA00003365"/>
    </source>
</evidence>
<dbReference type="InterPro" id="IPR013785">
    <property type="entry name" value="Aldolase_TIM"/>
</dbReference>
<keyword evidence="12" id="KW-1185">Reference proteome</keyword>
<comment type="similarity">
    <text evidence="9 10">Belongs to the TrpA family.</text>
</comment>
<feature type="active site" description="Proton acceptor" evidence="9">
    <location>
        <position position="87"/>
    </location>
</feature>
<reference evidence="11 12" key="1">
    <citation type="journal article" date="2008" name="J. Bacteriol.">
        <title>Complete genome sequence of the soil actinomycete Kocuria rhizophila.</title>
        <authorList>
            <person name="Takarada H."/>
            <person name="Sekine M."/>
            <person name="Kosugi H."/>
            <person name="Matsuo Y."/>
            <person name="Fujisawa T."/>
            <person name="Omata S."/>
            <person name="Kishi E."/>
            <person name="Shimizu A."/>
            <person name="Tsukatani N."/>
            <person name="Tanikawa S."/>
            <person name="Fujita N."/>
            <person name="Harayama S."/>
        </authorList>
    </citation>
    <scope>NUCLEOTIDE SEQUENCE [LARGE SCALE GENOMIC DNA]</scope>
    <source>
        <strain evidence="12">ATCC 9341 / DSM 348 / NBRC 103217 / DC2201</strain>
    </source>
</reference>
<dbReference type="InterPro" id="IPR018204">
    <property type="entry name" value="Trp_synthase_alpha_AS"/>
</dbReference>
<sequence>MSTTGTPETAPTGLAARILPAGLTDRGESALSRRIEQCRDEGRPALVGYLPAGYPNLEESVAAAVALGRNGADVIEIGIPYSDPVMDGPVIQAATTQSLANGFHVADVFTVVRAVAEQTDAVPVVMTYWNPVLQTGVDEFARRLAEAGGAGIITPDLIPDEAGQWFAASEEHGLDRIFLVAPSTTRERMDMTVAAASGFLYAVSVMGVTGARDEVSSAAEDVVARARAAGAQRVCVGLGVSRREHVLEIGRYADGVIVGTALVRALGEGGAEAVGRLAAELAGRA</sequence>
<evidence type="ECO:0000256" key="6">
    <source>
        <dbReference type="ARBA" id="ARBA00023141"/>
    </source>
</evidence>
<dbReference type="PANTHER" id="PTHR43406">
    <property type="entry name" value="TRYPTOPHAN SYNTHASE, ALPHA CHAIN"/>
    <property type="match status" value="1"/>
</dbReference>
<evidence type="ECO:0000256" key="4">
    <source>
        <dbReference type="ARBA" id="ARBA00022605"/>
    </source>
</evidence>
<evidence type="ECO:0000313" key="12">
    <source>
        <dbReference type="Proteomes" id="UP000008838"/>
    </source>
</evidence>
<keyword evidence="6 9" id="KW-0057">Aromatic amino acid biosynthesis</keyword>
<dbReference type="AlphaFoldDB" id="B2GGV5"/>
<dbReference type="GO" id="GO:0005829">
    <property type="term" value="C:cytosol"/>
    <property type="evidence" value="ECO:0007669"/>
    <property type="project" value="TreeGrafter"/>
</dbReference>
<comment type="subunit">
    <text evidence="3 9">Tetramer of two alpha and two beta chains.</text>
</comment>
<evidence type="ECO:0000256" key="7">
    <source>
        <dbReference type="ARBA" id="ARBA00023239"/>
    </source>
</evidence>
<dbReference type="InterPro" id="IPR011060">
    <property type="entry name" value="RibuloseP-bd_barrel"/>
</dbReference>
<dbReference type="HOGENOM" id="CLU_016734_0_0_11"/>
<evidence type="ECO:0000313" key="11">
    <source>
        <dbReference type="EMBL" id="BAG29528.1"/>
    </source>
</evidence>
<evidence type="ECO:0000256" key="8">
    <source>
        <dbReference type="ARBA" id="ARBA00049047"/>
    </source>
</evidence>
<dbReference type="EMBL" id="AP009152">
    <property type="protein sequence ID" value="BAG29528.1"/>
    <property type="molecule type" value="Genomic_DNA"/>
</dbReference>
<dbReference type="GO" id="GO:0004834">
    <property type="term" value="F:tryptophan synthase activity"/>
    <property type="evidence" value="ECO:0007669"/>
    <property type="project" value="UniProtKB-UniRule"/>
</dbReference>
<dbReference type="Pfam" id="PF00290">
    <property type="entry name" value="Trp_syntA"/>
    <property type="match status" value="1"/>
</dbReference>
<gene>
    <name evidence="9 11" type="primary">trpA</name>
    <name evidence="11" type="ordered locus">KRH_11810</name>
</gene>
<dbReference type="KEGG" id="krh:KRH_11810"/>
<accession>B2GGV5</accession>
<keyword evidence="7 9" id="KW-0456">Lyase</keyword>
<dbReference type="Gene3D" id="3.20.20.70">
    <property type="entry name" value="Aldolase class I"/>
    <property type="match status" value="1"/>
</dbReference>
<dbReference type="RefSeq" id="WP_012398249.1">
    <property type="nucleotide sequence ID" value="NC_010617.1"/>
</dbReference>
<dbReference type="Proteomes" id="UP000008838">
    <property type="component" value="Chromosome"/>
</dbReference>
<keyword evidence="4 9" id="KW-0028">Amino-acid biosynthesis</keyword>
<evidence type="ECO:0000256" key="2">
    <source>
        <dbReference type="ARBA" id="ARBA00004733"/>
    </source>
</evidence>
<dbReference type="UniPathway" id="UPA00035">
    <property type="reaction ID" value="UER00044"/>
</dbReference>
<protein>
    <recommendedName>
        <fullName evidence="9">Tryptophan synthase alpha chain</fullName>
        <ecNumber evidence="9">4.2.1.20</ecNumber>
    </recommendedName>
</protein>
<comment type="function">
    <text evidence="1 9">The alpha subunit is responsible for the aldol cleavage of indoleglycerol phosphate to indole and glyceraldehyde 3-phosphate.</text>
</comment>
<keyword evidence="5 9" id="KW-0822">Tryptophan biosynthesis</keyword>
<feature type="active site" description="Proton acceptor" evidence="9">
    <location>
        <position position="76"/>
    </location>
</feature>
<evidence type="ECO:0000256" key="10">
    <source>
        <dbReference type="RuleBase" id="RU003662"/>
    </source>
</evidence>
<dbReference type="eggNOG" id="COG0159">
    <property type="taxonomic scope" value="Bacteria"/>
</dbReference>
<dbReference type="CDD" id="cd04724">
    <property type="entry name" value="Tryptophan_synthase_alpha"/>
    <property type="match status" value="1"/>
</dbReference>
<evidence type="ECO:0000256" key="3">
    <source>
        <dbReference type="ARBA" id="ARBA00011270"/>
    </source>
</evidence>
<dbReference type="InterPro" id="IPR002028">
    <property type="entry name" value="Trp_synthase_suA"/>
</dbReference>
<organism evidence="11 12">
    <name type="scientific">Kocuria rhizophila (strain ATCC 9341 / DSM 348 / NBRC 103217 / DC2201)</name>
    <dbReference type="NCBI Taxonomy" id="378753"/>
    <lineage>
        <taxon>Bacteria</taxon>
        <taxon>Bacillati</taxon>
        <taxon>Actinomycetota</taxon>
        <taxon>Actinomycetes</taxon>
        <taxon>Micrococcales</taxon>
        <taxon>Micrococcaceae</taxon>
        <taxon>Kocuria</taxon>
    </lineage>
</organism>
<dbReference type="STRING" id="378753.KRH_11810"/>
<proteinExistence type="inferred from homology"/>
<evidence type="ECO:0000256" key="9">
    <source>
        <dbReference type="HAMAP-Rule" id="MF_00131"/>
    </source>
</evidence>
<dbReference type="SUPFAM" id="SSF51366">
    <property type="entry name" value="Ribulose-phoshate binding barrel"/>
    <property type="match status" value="1"/>
</dbReference>
<comment type="pathway">
    <text evidence="2 9">Amino-acid biosynthesis; L-tryptophan biosynthesis; L-tryptophan from chorismate: step 5/5.</text>
</comment>
<dbReference type="FunFam" id="3.20.20.70:FF:000037">
    <property type="entry name" value="Tryptophan synthase alpha chain"/>
    <property type="match status" value="1"/>
</dbReference>
<dbReference type="EC" id="4.2.1.20" evidence="9"/>
<dbReference type="PROSITE" id="PS00167">
    <property type="entry name" value="TRP_SYNTHASE_ALPHA"/>
    <property type="match status" value="1"/>
</dbReference>
<dbReference type="PANTHER" id="PTHR43406:SF1">
    <property type="entry name" value="TRYPTOPHAN SYNTHASE ALPHA CHAIN, CHLOROPLASTIC"/>
    <property type="match status" value="1"/>
</dbReference>
<dbReference type="NCBIfam" id="TIGR00262">
    <property type="entry name" value="trpA"/>
    <property type="match status" value="1"/>
</dbReference>
<evidence type="ECO:0000256" key="5">
    <source>
        <dbReference type="ARBA" id="ARBA00022822"/>
    </source>
</evidence>